<dbReference type="Proteomes" id="UP001596020">
    <property type="component" value="Unassembled WGS sequence"/>
</dbReference>
<evidence type="ECO:0000313" key="2">
    <source>
        <dbReference type="Proteomes" id="UP001596020"/>
    </source>
</evidence>
<organism evidence="1 2">
    <name type="scientific">Falsiporphyromonas endometrii</name>
    <dbReference type="NCBI Taxonomy" id="1387297"/>
    <lineage>
        <taxon>Bacteria</taxon>
        <taxon>Pseudomonadati</taxon>
        <taxon>Bacteroidota</taxon>
        <taxon>Bacteroidia</taxon>
        <taxon>Bacteroidales</taxon>
        <taxon>Porphyromonadaceae</taxon>
        <taxon>Falsiporphyromonas</taxon>
    </lineage>
</organism>
<dbReference type="Gene3D" id="3.30.530.20">
    <property type="match status" value="1"/>
</dbReference>
<accession>A0ABV9K9R0</accession>
<gene>
    <name evidence="1" type="ORF">ACFO3G_08735</name>
</gene>
<proteinExistence type="predicted"/>
<dbReference type="InterPro" id="IPR023393">
    <property type="entry name" value="START-like_dom_sf"/>
</dbReference>
<dbReference type="RefSeq" id="WP_380079978.1">
    <property type="nucleotide sequence ID" value="NZ_JBHSGO010000212.1"/>
</dbReference>
<evidence type="ECO:0000313" key="1">
    <source>
        <dbReference type="EMBL" id="MFC4666678.1"/>
    </source>
</evidence>
<protein>
    <submittedName>
        <fullName evidence="1">SRPBCC family protein</fullName>
    </submittedName>
</protein>
<comment type="caution">
    <text evidence="1">The sequence shown here is derived from an EMBL/GenBank/DDBJ whole genome shotgun (WGS) entry which is preliminary data.</text>
</comment>
<reference evidence="2" key="1">
    <citation type="journal article" date="2019" name="Int. J. Syst. Evol. Microbiol.">
        <title>The Global Catalogue of Microorganisms (GCM) 10K type strain sequencing project: providing services to taxonomists for standard genome sequencing and annotation.</title>
        <authorList>
            <consortium name="The Broad Institute Genomics Platform"/>
            <consortium name="The Broad Institute Genome Sequencing Center for Infectious Disease"/>
            <person name="Wu L."/>
            <person name="Ma J."/>
        </authorList>
    </citation>
    <scope>NUCLEOTIDE SEQUENCE [LARGE SCALE GENOMIC DNA]</scope>
    <source>
        <strain evidence="2">CGMCC 4.7357</strain>
    </source>
</reference>
<sequence length="135" mass="15437">MNEYVSQVKKINYPVERVYAKLSDLSNLNNVKDKIPANTVTITYADKDSCKLKLNPIGESEIRIIDREENKTVKLEATKSPIPFNMWIQLVEKDGATFLRLTLRAELNMFIKKMIGSKLEEGIDKLADTLAMLPY</sequence>
<keyword evidence="2" id="KW-1185">Reference proteome</keyword>
<dbReference type="EMBL" id="JBHSGO010000212">
    <property type="protein sequence ID" value="MFC4666678.1"/>
    <property type="molecule type" value="Genomic_DNA"/>
</dbReference>
<dbReference type="SUPFAM" id="SSF55961">
    <property type="entry name" value="Bet v1-like"/>
    <property type="match status" value="1"/>
</dbReference>
<name>A0ABV9K9R0_9PORP</name>